<keyword evidence="3" id="KW-1185">Reference proteome</keyword>
<dbReference type="Pfam" id="PF14129">
    <property type="entry name" value="DUF4296"/>
    <property type="match status" value="1"/>
</dbReference>
<protein>
    <recommendedName>
        <fullName evidence="1">DUF4296 domain-containing protein</fullName>
    </recommendedName>
</protein>
<dbReference type="InterPro" id="IPR025381">
    <property type="entry name" value="DUF4296"/>
</dbReference>
<dbReference type="AlphaFoldDB" id="A0A2S5A2R8"/>
<reference evidence="2 3" key="1">
    <citation type="submission" date="2018-01" db="EMBL/GenBank/DDBJ databases">
        <authorList>
            <person name="Gaut B.S."/>
            <person name="Morton B.R."/>
            <person name="Clegg M.T."/>
            <person name="Duvall M.R."/>
        </authorList>
    </citation>
    <scope>NUCLEOTIDE SEQUENCE [LARGE SCALE GENOMIC DNA]</scope>
    <source>
        <strain evidence="2 3">HR-AV</strain>
    </source>
</reference>
<gene>
    <name evidence="2" type="ORF">C3K47_11695</name>
</gene>
<dbReference type="Proteomes" id="UP000236893">
    <property type="component" value="Unassembled WGS sequence"/>
</dbReference>
<dbReference type="OrthoDB" id="678784at2"/>
<dbReference type="EMBL" id="PQVF01000007">
    <property type="protein sequence ID" value="POY36403.1"/>
    <property type="molecule type" value="Genomic_DNA"/>
</dbReference>
<evidence type="ECO:0000313" key="2">
    <source>
        <dbReference type="EMBL" id="POY36403.1"/>
    </source>
</evidence>
<evidence type="ECO:0000313" key="3">
    <source>
        <dbReference type="Proteomes" id="UP000236893"/>
    </source>
</evidence>
<proteinExistence type="predicted"/>
<comment type="caution">
    <text evidence="2">The sequence shown here is derived from an EMBL/GenBank/DDBJ whole genome shotgun (WGS) entry which is preliminary data.</text>
</comment>
<evidence type="ECO:0000259" key="1">
    <source>
        <dbReference type="Pfam" id="PF14129"/>
    </source>
</evidence>
<sequence>MKRACSTTFIRIDRVRDYLKKCSRLRIDKHWYLSLILLVFAGCSTNDKPANLIPQDKMRYLLTDMHLIESRSYRIVKDDSAKRVTKASYLFVLKKYKVDTAQFRSSMEYYLKHPDVMDKMYEQMIDSLSKRQSKLSAEARPKIDSTLIKKNLQKEKHKRDSVLRTRDSIRKKSFFSVKKPQVKKI</sequence>
<accession>A0A2S5A2R8</accession>
<organism evidence="2 3">
    <name type="scientific">Solitalea longa</name>
    <dbReference type="NCBI Taxonomy" id="2079460"/>
    <lineage>
        <taxon>Bacteria</taxon>
        <taxon>Pseudomonadati</taxon>
        <taxon>Bacteroidota</taxon>
        <taxon>Sphingobacteriia</taxon>
        <taxon>Sphingobacteriales</taxon>
        <taxon>Sphingobacteriaceae</taxon>
        <taxon>Solitalea</taxon>
    </lineage>
</organism>
<feature type="domain" description="DUF4296" evidence="1">
    <location>
        <begin position="49"/>
        <end position="133"/>
    </location>
</feature>
<name>A0A2S5A2R8_9SPHI</name>